<dbReference type="SUPFAM" id="SSF52833">
    <property type="entry name" value="Thioredoxin-like"/>
    <property type="match status" value="1"/>
</dbReference>
<dbReference type="KEGG" id="dee:HQN60_06795"/>
<keyword evidence="6" id="KW-0472">Membrane</keyword>
<keyword evidence="9" id="KW-1185">Reference proteome</keyword>
<sequence>MKRSLIVITSVVAMAALFIIGAVVYSNKSADQSQNLAVENSAALNRFSSITYGPADAKVHIVEFMDPACEACSQFYPFVKNIINSHPGKIKLTVRYANFHQGSDYVAQVLEAARAQGKFWPALEALFVTQDQWASHHAPAPETVWQHLGHLGLDFDQMRKDMNEPKVMAVIEQDRADVKALQITKTPSFYVNNKPLTKFGHEQLKQLINSELAIAYPGQ</sequence>
<keyword evidence="2" id="KW-0732">Signal</keyword>
<gene>
    <name evidence="8" type="ORF">HQN60_06795</name>
</gene>
<keyword evidence="3" id="KW-0560">Oxidoreductase</keyword>
<evidence type="ECO:0000256" key="1">
    <source>
        <dbReference type="ARBA" id="ARBA00005791"/>
    </source>
</evidence>
<keyword evidence="6" id="KW-1133">Transmembrane helix</keyword>
<protein>
    <submittedName>
        <fullName evidence="8">Thioredoxin domain-containing protein</fullName>
    </submittedName>
</protein>
<evidence type="ECO:0000259" key="7">
    <source>
        <dbReference type="PROSITE" id="PS51352"/>
    </source>
</evidence>
<evidence type="ECO:0000256" key="6">
    <source>
        <dbReference type="SAM" id="Phobius"/>
    </source>
</evidence>
<dbReference type="EMBL" id="CP054143">
    <property type="protein sequence ID" value="QKJ66425.1"/>
    <property type="molecule type" value="Genomic_DNA"/>
</dbReference>
<keyword evidence="5" id="KW-0676">Redox-active center</keyword>
<dbReference type="Proteomes" id="UP000504844">
    <property type="component" value="Chromosome"/>
</dbReference>
<evidence type="ECO:0000313" key="8">
    <source>
        <dbReference type="EMBL" id="QKJ66425.1"/>
    </source>
</evidence>
<evidence type="ECO:0000313" key="9">
    <source>
        <dbReference type="Proteomes" id="UP000504844"/>
    </source>
</evidence>
<dbReference type="PANTHER" id="PTHR13887">
    <property type="entry name" value="GLUTATHIONE S-TRANSFERASE KAPPA"/>
    <property type="match status" value="1"/>
</dbReference>
<dbReference type="RefSeq" id="WP_173532929.1">
    <property type="nucleotide sequence ID" value="NZ_CP054143.1"/>
</dbReference>
<evidence type="ECO:0000256" key="3">
    <source>
        <dbReference type="ARBA" id="ARBA00023002"/>
    </source>
</evidence>
<evidence type="ECO:0000256" key="2">
    <source>
        <dbReference type="ARBA" id="ARBA00022729"/>
    </source>
</evidence>
<dbReference type="Pfam" id="PF13462">
    <property type="entry name" value="Thioredoxin_4"/>
    <property type="match status" value="1"/>
</dbReference>
<proteinExistence type="inferred from homology"/>
<dbReference type="GO" id="GO:0016491">
    <property type="term" value="F:oxidoreductase activity"/>
    <property type="evidence" value="ECO:0007669"/>
    <property type="project" value="UniProtKB-KW"/>
</dbReference>
<dbReference type="AlphaFoldDB" id="A0A6M8SMS4"/>
<dbReference type="InterPro" id="IPR012336">
    <property type="entry name" value="Thioredoxin-like_fold"/>
</dbReference>
<dbReference type="PANTHER" id="PTHR13887:SF14">
    <property type="entry name" value="DISULFIDE BOND FORMATION PROTEIN D"/>
    <property type="match status" value="1"/>
</dbReference>
<organism evidence="8 9">
    <name type="scientific">Deefgea piscis</name>
    <dbReference type="NCBI Taxonomy" id="2739061"/>
    <lineage>
        <taxon>Bacteria</taxon>
        <taxon>Pseudomonadati</taxon>
        <taxon>Pseudomonadota</taxon>
        <taxon>Betaproteobacteria</taxon>
        <taxon>Neisseriales</taxon>
        <taxon>Chitinibacteraceae</taxon>
        <taxon>Deefgea</taxon>
    </lineage>
</organism>
<evidence type="ECO:0000256" key="4">
    <source>
        <dbReference type="ARBA" id="ARBA00023157"/>
    </source>
</evidence>
<reference evidence="8 9" key="1">
    <citation type="submission" date="2020-05" db="EMBL/GenBank/DDBJ databases">
        <title>Complete genome sequence of Deefgea sp. D17.</title>
        <authorList>
            <person name="Bae J.-W."/>
            <person name="Han J.E."/>
        </authorList>
    </citation>
    <scope>NUCLEOTIDE SEQUENCE [LARGE SCALE GENOMIC DNA]</scope>
    <source>
        <strain evidence="8 9">D17</strain>
    </source>
</reference>
<comment type="similarity">
    <text evidence="1">Belongs to the thioredoxin family. DsbA subfamily.</text>
</comment>
<dbReference type="PROSITE" id="PS51352">
    <property type="entry name" value="THIOREDOXIN_2"/>
    <property type="match status" value="1"/>
</dbReference>
<keyword evidence="6" id="KW-0812">Transmembrane</keyword>
<feature type="transmembrane region" description="Helical" evidence="6">
    <location>
        <begin position="5"/>
        <end position="25"/>
    </location>
</feature>
<accession>A0A6M8SMS4</accession>
<evidence type="ECO:0000256" key="5">
    <source>
        <dbReference type="ARBA" id="ARBA00023284"/>
    </source>
</evidence>
<keyword evidence="4" id="KW-1015">Disulfide bond</keyword>
<dbReference type="InterPro" id="IPR013766">
    <property type="entry name" value="Thioredoxin_domain"/>
</dbReference>
<dbReference type="Gene3D" id="3.40.30.10">
    <property type="entry name" value="Glutaredoxin"/>
    <property type="match status" value="1"/>
</dbReference>
<feature type="domain" description="Thioredoxin" evidence="7">
    <location>
        <begin position="27"/>
        <end position="213"/>
    </location>
</feature>
<dbReference type="InterPro" id="IPR036249">
    <property type="entry name" value="Thioredoxin-like_sf"/>
</dbReference>
<name>A0A6M8SMS4_9NEIS</name>